<gene>
    <name evidence="2" type="ORF">K6Y31_03765</name>
</gene>
<feature type="domain" description="N-acetyltransferase" evidence="1">
    <location>
        <begin position="29"/>
        <end position="162"/>
    </location>
</feature>
<dbReference type="SUPFAM" id="SSF55729">
    <property type="entry name" value="Acyl-CoA N-acyltransferases (Nat)"/>
    <property type="match status" value="1"/>
</dbReference>
<dbReference type="InterPro" id="IPR000182">
    <property type="entry name" value="GNAT_dom"/>
</dbReference>
<evidence type="ECO:0000259" key="1">
    <source>
        <dbReference type="PROSITE" id="PS51186"/>
    </source>
</evidence>
<evidence type="ECO:0000313" key="2">
    <source>
        <dbReference type="EMBL" id="MCE2593929.1"/>
    </source>
</evidence>
<proteinExistence type="predicted"/>
<sequence length="162" mass="18705">MATIWYLESLHPDELKSKSAPADLPLNLIEVEVAEYQYNRFLYQLVGAAWQWTDKLSWSDADWREHVESDQLRTWVLYYAGSPAGYFELHKEGEDVEIRYFGLSPRFIGKGIGGYLLSEAIGQAWAWQAKRVWVHTCDSDHPGALKNYQARGLTLYKTDIES</sequence>
<comment type="caution">
    <text evidence="2">The sequence shown here is derived from an EMBL/GenBank/DDBJ whole genome shotgun (WGS) entry which is preliminary data.</text>
</comment>
<reference evidence="2 3" key="1">
    <citation type="journal article" date="2022" name="Environ. Microbiol. Rep.">
        <title>Eco-phylogenetic analyses reveal divergent evolution of vitamin B12 metabolism in the marine bacterial family 'Psychromonadaceae'.</title>
        <authorList>
            <person name="Jin X."/>
            <person name="Yang Y."/>
            <person name="Cao H."/>
            <person name="Gao B."/>
            <person name="Zhao Z."/>
        </authorList>
    </citation>
    <scope>NUCLEOTIDE SEQUENCE [LARGE SCALE GENOMIC DNA]</scope>
    <source>
        <strain evidence="2 3">MKS20</strain>
    </source>
</reference>
<dbReference type="EMBL" id="JAIMJA010000003">
    <property type="protein sequence ID" value="MCE2593929.1"/>
    <property type="molecule type" value="Genomic_DNA"/>
</dbReference>
<dbReference type="PROSITE" id="PS51186">
    <property type="entry name" value="GNAT"/>
    <property type="match status" value="1"/>
</dbReference>
<dbReference type="Gene3D" id="3.40.630.30">
    <property type="match status" value="1"/>
</dbReference>
<organism evidence="2 3">
    <name type="scientific">Motilimonas cestriensis</name>
    <dbReference type="NCBI Taxonomy" id="2742685"/>
    <lineage>
        <taxon>Bacteria</taxon>
        <taxon>Pseudomonadati</taxon>
        <taxon>Pseudomonadota</taxon>
        <taxon>Gammaproteobacteria</taxon>
        <taxon>Alteromonadales</taxon>
        <taxon>Alteromonadales genera incertae sedis</taxon>
        <taxon>Motilimonas</taxon>
    </lineage>
</organism>
<name>A0ABS8W7Z8_9GAMM</name>
<dbReference type="RefSeq" id="WP_233051513.1">
    <property type="nucleotide sequence ID" value="NZ_JAIMJA010000003.1"/>
</dbReference>
<dbReference type="InterPro" id="IPR016181">
    <property type="entry name" value="Acyl_CoA_acyltransferase"/>
</dbReference>
<protein>
    <submittedName>
        <fullName evidence="2">GNAT family N-acetyltransferase</fullName>
    </submittedName>
</protein>
<accession>A0ABS8W7Z8</accession>
<dbReference type="Pfam" id="PF00583">
    <property type="entry name" value="Acetyltransf_1"/>
    <property type="match status" value="1"/>
</dbReference>
<dbReference type="Proteomes" id="UP001201273">
    <property type="component" value="Unassembled WGS sequence"/>
</dbReference>
<dbReference type="CDD" id="cd04301">
    <property type="entry name" value="NAT_SF"/>
    <property type="match status" value="1"/>
</dbReference>
<evidence type="ECO:0000313" key="3">
    <source>
        <dbReference type="Proteomes" id="UP001201273"/>
    </source>
</evidence>
<keyword evidence="3" id="KW-1185">Reference proteome</keyword>